<evidence type="ECO:0008006" key="4">
    <source>
        <dbReference type="Google" id="ProtNLM"/>
    </source>
</evidence>
<dbReference type="OrthoDB" id="3914591at2759"/>
<evidence type="ECO:0000313" key="2">
    <source>
        <dbReference type="EMBL" id="KAF2165674.1"/>
    </source>
</evidence>
<feature type="compositionally biased region" description="Polar residues" evidence="1">
    <location>
        <begin position="173"/>
        <end position="184"/>
    </location>
</feature>
<proteinExistence type="predicted"/>
<dbReference type="RefSeq" id="XP_033666563.1">
    <property type="nucleotide sequence ID" value="XM_033807027.1"/>
</dbReference>
<reference evidence="2" key="1">
    <citation type="journal article" date="2020" name="Stud. Mycol.">
        <title>101 Dothideomycetes genomes: a test case for predicting lifestyles and emergence of pathogens.</title>
        <authorList>
            <person name="Haridas S."/>
            <person name="Albert R."/>
            <person name="Binder M."/>
            <person name="Bloem J."/>
            <person name="Labutti K."/>
            <person name="Salamov A."/>
            <person name="Andreopoulos B."/>
            <person name="Baker S."/>
            <person name="Barry K."/>
            <person name="Bills G."/>
            <person name="Bluhm B."/>
            <person name="Cannon C."/>
            <person name="Castanera R."/>
            <person name="Culley D."/>
            <person name="Daum C."/>
            <person name="Ezra D."/>
            <person name="Gonzalez J."/>
            <person name="Henrissat B."/>
            <person name="Kuo A."/>
            <person name="Liang C."/>
            <person name="Lipzen A."/>
            <person name="Lutzoni F."/>
            <person name="Magnuson J."/>
            <person name="Mondo S."/>
            <person name="Nolan M."/>
            <person name="Ohm R."/>
            <person name="Pangilinan J."/>
            <person name="Park H.-J."/>
            <person name="Ramirez L."/>
            <person name="Alfaro M."/>
            <person name="Sun H."/>
            <person name="Tritt A."/>
            <person name="Yoshinaga Y."/>
            <person name="Zwiers L.-H."/>
            <person name="Turgeon B."/>
            <person name="Goodwin S."/>
            <person name="Spatafora J."/>
            <person name="Crous P."/>
            <person name="Grigoriev I."/>
        </authorList>
    </citation>
    <scope>NUCLEOTIDE SEQUENCE</scope>
    <source>
        <strain evidence="2">ATCC 36951</strain>
    </source>
</reference>
<organism evidence="2 3">
    <name type="scientific">Zasmidium cellare ATCC 36951</name>
    <dbReference type="NCBI Taxonomy" id="1080233"/>
    <lineage>
        <taxon>Eukaryota</taxon>
        <taxon>Fungi</taxon>
        <taxon>Dikarya</taxon>
        <taxon>Ascomycota</taxon>
        <taxon>Pezizomycotina</taxon>
        <taxon>Dothideomycetes</taxon>
        <taxon>Dothideomycetidae</taxon>
        <taxon>Mycosphaerellales</taxon>
        <taxon>Mycosphaerellaceae</taxon>
        <taxon>Zasmidium</taxon>
    </lineage>
</organism>
<dbReference type="Proteomes" id="UP000799537">
    <property type="component" value="Unassembled WGS sequence"/>
</dbReference>
<protein>
    <recommendedName>
        <fullName evidence="4">Fungal N-terminal domain-containing protein</fullName>
    </recommendedName>
</protein>
<dbReference type="GeneID" id="54560299"/>
<feature type="region of interest" description="Disordered" evidence="1">
    <location>
        <begin position="173"/>
        <end position="203"/>
    </location>
</feature>
<evidence type="ECO:0000256" key="1">
    <source>
        <dbReference type="SAM" id="MobiDB-lite"/>
    </source>
</evidence>
<dbReference type="EMBL" id="ML993599">
    <property type="protein sequence ID" value="KAF2165674.1"/>
    <property type="molecule type" value="Genomic_DNA"/>
</dbReference>
<keyword evidence="3" id="KW-1185">Reference proteome</keyword>
<dbReference type="AlphaFoldDB" id="A0A6A6CEP2"/>
<name>A0A6A6CEP2_ZASCE</name>
<accession>A0A6A6CEP2</accession>
<sequence>MSGFELLGVFSAGIQLVESIQKLKAFCGSIKNAPTTLQDLIFDLETMGLCLDQLERSQPAAHPPLLTRCLDRCRVSTSRIQVIVDKIQSVSVKRALLSRLYTALKDPDIARLLGELEQAKSTLSLSLITYNSQKQSAMENTQLARMEQQSVQLQLIWTQTQANSIALAKIPHSSVSRPTASDSDGQLRMEPSQRTYGERANSSKKAHGSHFSIRLPRWICSKIWSVSLTQAQSGWNLKLRIFTPRPAMSEVFFRCMTGDIRAVQQMIADGEASLSDCSADMFMFEPHKYINVGFFAAVLPGVQQRA</sequence>
<evidence type="ECO:0000313" key="3">
    <source>
        <dbReference type="Proteomes" id="UP000799537"/>
    </source>
</evidence>
<gene>
    <name evidence="2" type="ORF">M409DRAFT_23964</name>
</gene>